<dbReference type="Pfam" id="PF18962">
    <property type="entry name" value="Por_Secre_tail"/>
    <property type="match status" value="1"/>
</dbReference>
<evidence type="ECO:0000256" key="1">
    <source>
        <dbReference type="SAM" id="SignalP"/>
    </source>
</evidence>
<reference evidence="4" key="1">
    <citation type="journal article" date="2019" name="Int. J. Syst. Evol. Microbiol.">
        <title>The Global Catalogue of Microorganisms (GCM) 10K type strain sequencing project: providing services to taxonomists for standard genome sequencing and annotation.</title>
        <authorList>
            <consortium name="The Broad Institute Genomics Platform"/>
            <consortium name="The Broad Institute Genome Sequencing Center for Infectious Disease"/>
            <person name="Wu L."/>
            <person name="Ma J."/>
        </authorList>
    </citation>
    <scope>NUCLEOTIDE SEQUENCE [LARGE SCALE GENOMIC DNA]</scope>
    <source>
        <strain evidence="4">KACC 12602</strain>
    </source>
</reference>
<evidence type="ECO:0000313" key="4">
    <source>
        <dbReference type="Proteomes" id="UP001596161"/>
    </source>
</evidence>
<gene>
    <name evidence="3" type="ORF">ACFPIB_12070</name>
</gene>
<organism evidence="3 4">
    <name type="scientific">Adhaeribacter terreus</name>
    <dbReference type="NCBI Taxonomy" id="529703"/>
    <lineage>
        <taxon>Bacteria</taxon>
        <taxon>Pseudomonadati</taxon>
        <taxon>Bacteroidota</taxon>
        <taxon>Cytophagia</taxon>
        <taxon>Cytophagales</taxon>
        <taxon>Hymenobacteraceae</taxon>
        <taxon>Adhaeribacter</taxon>
    </lineage>
</organism>
<dbReference type="NCBIfam" id="TIGR04183">
    <property type="entry name" value="Por_Secre_tail"/>
    <property type="match status" value="1"/>
</dbReference>
<protein>
    <submittedName>
        <fullName evidence="3">T9SS type A sorting domain-containing protein</fullName>
    </submittedName>
</protein>
<feature type="domain" description="Secretion system C-terminal sorting" evidence="2">
    <location>
        <begin position="55"/>
        <end position="131"/>
    </location>
</feature>
<sequence length="133" mass="14760">MMKIFTRIFGLTFFIFTLHTFAMTGVCSGSTANGAVAKPQTQTDRDKVTASLDAYPNPSRGEIYFTLSKASGEDYKIRISNAIGRVVKTVDLNKATAETRVQVDLTGMPAGFYFYSLIANDKMIETKRLIVQR</sequence>
<proteinExistence type="predicted"/>
<keyword evidence="4" id="KW-1185">Reference proteome</keyword>
<dbReference type="RefSeq" id="WP_378017718.1">
    <property type="nucleotide sequence ID" value="NZ_JBHSKT010000007.1"/>
</dbReference>
<dbReference type="InterPro" id="IPR026444">
    <property type="entry name" value="Secre_tail"/>
</dbReference>
<dbReference type="Proteomes" id="UP001596161">
    <property type="component" value="Unassembled WGS sequence"/>
</dbReference>
<accession>A0ABW0EAE3</accession>
<keyword evidence="1" id="KW-0732">Signal</keyword>
<name>A0ABW0EAE3_9BACT</name>
<feature type="chain" id="PRO_5045181175" evidence="1">
    <location>
        <begin position="23"/>
        <end position="133"/>
    </location>
</feature>
<comment type="caution">
    <text evidence="3">The sequence shown here is derived from an EMBL/GenBank/DDBJ whole genome shotgun (WGS) entry which is preliminary data.</text>
</comment>
<feature type="signal peptide" evidence="1">
    <location>
        <begin position="1"/>
        <end position="22"/>
    </location>
</feature>
<dbReference type="EMBL" id="JBHSKT010000007">
    <property type="protein sequence ID" value="MFC5271352.1"/>
    <property type="molecule type" value="Genomic_DNA"/>
</dbReference>
<evidence type="ECO:0000259" key="2">
    <source>
        <dbReference type="Pfam" id="PF18962"/>
    </source>
</evidence>
<evidence type="ECO:0000313" key="3">
    <source>
        <dbReference type="EMBL" id="MFC5271352.1"/>
    </source>
</evidence>